<dbReference type="InterPro" id="IPR000182">
    <property type="entry name" value="GNAT_dom"/>
</dbReference>
<reference evidence="2" key="1">
    <citation type="journal article" date="2014" name="Int. J. Syst. Evol. Microbiol.">
        <title>Complete genome sequence of Corynebacterium casei LMG S-19264T (=DSM 44701T), isolated from a smear-ripened cheese.</title>
        <authorList>
            <consortium name="US DOE Joint Genome Institute (JGI-PGF)"/>
            <person name="Walter F."/>
            <person name="Albersmeier A."/>
            <person name="Kalinowski J."/>
            <person name="Ruckert C."/>
        </authorList>
    </citation>
    <scope>NUCLEOTIDE SEQUENCE</scope>
    <source>
        <strain evidence="2">JCM 4646</strain>
    </source>
</reference>
<evidence type="ECO:0000259" key="1">
    <source>
        <dbReference type="PROSITE" id="PS51186"/>
    </source>
</evidence>
<dbReference type="Pfam" id="PF13302">
    <property type="entry name" value="Acetyltransf_3"/>
    <property type="match status" value="1"/>
</dbReference>
<dbReference type="InterPro" id="IPR016181">
    <property type="entry name" value="Acyl_CoA_acyltransferase"/>
</dbReference>
<dbReference type="Gene3D" id="3.40.630.30">
    <property type="match status" value="1"/>
</dbReference>
<dbReference type="GO" id="GO:1990189">
    <property type="term" value="F:protein N-terminal-serine acetyltransferase activity"/>
    <property type="evidence" value="ECO:0007669"/>
    <property type="project" value="TreeGrafter"/>
</dbReference>
<dbReference type="PROSITE" id="PS51186">
    <property type="entry name" value="GNAT"/>
    <property type="match status" value="1"/>
</dbReference>
<dbReference type="GO" id="GO:0008999">
    <property type="term" value="F:protein-N-terminal-alanine acetyltransferase activity"/>
    <property type="evidence" value="ECO:0007669"/>
    <property type="project" value="TreeGrafter"/>
</dbReference>
<organism evidence="2 3">
    <name type="scientific">Kitasatospora indigofera</name>
    <dbReference type="NCBI Taxonomy" id="67307"/>
    <lineage>
        <taxon>Bacteria</taxon>
        <taxon>Bacillati</taxon>
        <taxon>Actinomycetota</taxon>
        <taxon>Actinomycetes</taxon>
        <taxon>Kitasatosporales</taxon>
        <taxon>Streptomycetaceae</taxon>
        <taxon>Kitasatospora</taxon>
    </lineage>
</organism>
<accession>A0A919GGT9</accession>
<gene>
    <name evidence="2" type="ORF">GCM10018781_73790</name>
</gene>
<dbReference type="AlphaFoldDB" id="A0A919GGT9"/>
<dbReference type="GO" id="GO:0005737">
    <property type="term" value="C:cytoplasm"/>
    <property type="evidence" value="ECO:0007669"/>
    <property type="project" value="TreeGrafter"/>
</dbReference>
<protein>
    <submittedName>
        <fullName evidence="2">Acetyltransferase</fullName>
    </submittedName>
</protein>
<dbReference type="PANTHER" id="PTHR43441">
    <property type="entry name" value="RIBOSOMAL-PROTEIN-SERINE ACETYLTRANSFERASE"/>
    <property type="match status" value="1"/>
</dbReference>
<feature type="domain" description="N-acetyltransferase" evidence="1">
    <location>
        <begin position="34"/>
        <end position="192"/>
    </location>
</feature>
<dbReference type="EMBL" id="BNBO01000074">
    <property type="protein sequence ID" value="GHH84473.1"/>
    <property type="molecule type" value="Genomic_DNA"/>
</dbReference>
<evidence type="ECO:0000313" key="3">
    <source>
        <dbReference type="Proteomes" id="UP000617734"/>
    </source>
</evidence>
<reference evidence="2" key="2">
    <citation type="submission" date="2020-09" db="EMBL/GenBank/DDBJ databases">
        <authorList>
            <person name="Sun Q."/>
            <person name="Ohkuma M."/>
        </authorList>
    </citation>
    <scope>NUCLEOTIDE SEQUENCE</scope>
    <source>
        <strain evidence="2">JCM 4646</strain>
    </source>
</reference>
<dbReference type="Proteomes" id="UP000617734">
    <property type="component" value="Unassembled WGS sequence"/>
</dbReference>
<proteinExistence type="predicted"/>
<comment type="caution">
    <text evidence="2">The sequence shown here is derived from an EMBL/GenBank/DDBJ whole genome shotgun (WGS) entry which is preliminary data.</text>
</comment>
<dbReference type="SUPFAM" id="SSF55729">
    <property type="entry name" value="Acyl-CoA N-acyltransferases (Nat)"/>
    <property type="match status" value="1"/>
</dbReference>
<sequence length="193" mass="20270">MVQTSVRTTAARPPGLLTVAGGYSLHRRTDAHAPALNALVRANLDHLRPWMPWAAHAPDPAATLAMVRAGDSAWRAGTDFLYVLAPDAEPTAVVGAFGLHGRIGPGTLEIGYWTDAGHGGRGLATAAARALTAAALGLPGITRTEIHCDEANTRSAAVPRRLGYRLDRTDDAAVGAPGETGRKMIWVQDRTPS</sequence>
<keyword evidence="3" id="KW-1185">Reference proteome</keyword>
<dbReference type="PANTHER" id="PTHR43441:SF3">
    <property type="entry name" value="ACETYLTRANSFERASE"/>
    <property type="match status" value="1"/>
</dbReference>
<name>A0A919GGT9_9ACTN</name>
<dbReference type="InterPro" id="IPR051908">
    <property type="entry name" value="Ribosomal_N-acetyltransferase"/>
</dbReference>
<evidence type="ECO:0000313" key="2">
    <source>
        <dbReference type="EMBL" id="GHH84473.1"/>
    </source>
</evidence>